<dbReference type="AlphaFoldDB" id="K0SEG3"/>
<dbReference type="EMBL" id="AGNL01023103">
    <property type="protein sequence ID" value="EJK59331.1"/>
    <property type="molecule type" value="Genomic_DNA"/>
</dbReference>
<evidence type="ECO:0000313" key="4">
    <source>
        <dbReference type="Proteomes" id="UP000266841"/>
    </source>
</evidence>
<keyword evidence="4" id="KW-1185">Reference proteome</keyword>
<dbReference type="InterPro" id="IPR032675">
    <property type="entry name" value="LRR_dom_sf"/>
</dbReference>
<dbReference type="SMART" id="SM00368">
    <property type="entry name" value="LRR_RI"/>
    <property type="match status" value="1"/>
</dbReference>
<protein>
    <submittedName>
        <fullName evidence="3">Uncharacterized protein</fullName>
    </submittedName>
</protein>
<dbReference type="SUPFAM" id="SSF52047">
    <property type="entry name" value="RNI-like"/>
    <property type="match status" value="1"/>
</dbReference>
<feature type="region of interest" description="Disordered" evidence="2">
    <location>
        <begin position="211"/>
        <end position="264"/>
    </location>
</feature>
<name>K0SEG3_THAOC</name>
<reference evidence="3 4" key="1">
    <citation type="journal article" date="2012" name="Genome Biol.">
        <title>Genome and low-iron response of an oceanic diatom adapted to chronic iron limitation.</title>
        <authorList>
            <person name="Lommer M."/>
            <person name="Specht M."/>
            <person name="Roy A.S."/>
            <person name="Kraemer L."/>
            <person name="Andreson R."/>
            <person name="Gutowska M.A."/>
            <person name="Wolf J."/>
            <person name="Bergner S.V."/>
            <person name="Schilhabel M.B."/>
            <person name="Klostermeier U.C."/>
            <person name="Beiko R.G."/>
            <person name="Rosenstiel P."/>
            <person name="Hippler M."/>
            <person name="Laroche J."/>
        </authorList>
    </citation>
    <scope>NUCLEOTIDE SEQUENCE [LARGE SCALE GENOMIC DNA]</scope>
    <source>
        <strain evidence="3 4">CCMP1005</strain>
    </source>
</reference>
<keyword evidence="1" id="KW-0175">Coiled coil</keyword>
<organism evidence="3 4">
    <name type="scientific">Thalassiosira oceanica</name>
    <name type="common">Marine diatom</name>
    <dbReference type="NCBI Taxonomy" id="159749"/>
    <lineage>
        <taxon>Eukaryota</taxon>
        <taxon>Sar</taxon>
        <taxon>Stramenopiles</taxon>
        <taxon>Ochrophyta</taxon>
        <taxon>Bacillariophyta</taxon>
        <taxon>Coscinodiscophyceae</taxon>
        <taxon>Thalassiosirophycidae</taxon>
        <taxon>Thalassiosirales</taxon>
        <taxon>Thalassiosiraceae</taxon>
        <taxon>Thalassiosira</taxon>
    </lineage>
</organism>
<evidence type="ECO:0000313" key="3">
    <source>
        <dbReference type="EMBL" id="EJK59331.1"/>
    </source>
</evidence>
<sequence length="758" mass="83206">MGRPTKVASTPNPSLARSQTAAIAFRFHAAHVQFRMTFHREFEWEEADGAEVDLRPLPSVSADSAARSTSAAFADSPLLCEESSDDSLPSLVSSRAVVAECSPPVAGRVGSIPRRGDLGGCRRAALCSARPEPPASPCSPGPRSLCVSSQSVDRAATAATAAACCQRGRAGAPSCLAHSPRWPPFSGPWVGSLVLGRCALAACRSEAAALVPPGASRKRESGESAATGRDQAPGRRTARRALEGEEGKNKKGEPHVNNAPLWSRKRARKTEDCGGGVAQLNVESPGTRPFLECRYDADILAESEQSEPSQVQGENDDVPVAQPNDGALSVPACHGKLQWMVQRERALERRKTDEINHRQLVSLRALQEENALLKARLEASEERSQSLQKHKLEVDDMRLKLKELQGCYSDALKWAYTAETTPREHWIEKGYPEDYADQMANLQQSMRNIIKDLRMGTVGSKCTIDVRFDEENLIGISADHDDVLMPYWKELANAIIHWSDYHSNKNHLEIYIAYIETPNEVLDVLRPAIKQSKVKFAGFVHDGTPKSWKLAEFVEDIIQTNHNLTQVGFTGIILSSEEWKKIFNAIRIRNAVQSSIIRYLGLSFCFDGGINTEVLKDIFASTSAAWDGKAAKGMRVQLLGNGMSSREVSIIAESLSSLAYLNLDENRFGDADAAALAEALSSSTTLRRFSVKGNNEIKIERKACISACNFRCLQPGLVRRIESHMPNRWARERHISPELSTGGILEQMGEDICDARII</sequence>
<dbReference type="Proteomes" id="UP000266841">
    <property type="component" value="Unassembled WGS sequence"/>
</dbReference>
<feature type="compositionally biased region" description="Basic and acidic residues" evidence="2">
    <location>
        <begin position="240"/>
        <end position="254"/>
    </location>
</feature>
<dbReference type="Gene3D" id="3.80.10.10">
    <property type="entry name" value="Ribonuclease Inhibitor"/>
    <property type="match status" value="1"/>
</dbReference>
<accession>K0SEG3</accession>
<feature type="coiled-coil region" evidence="1">
    <location>
        <begin position="363"/>
        <end position="407"/>
    </location>
</feature>
<proteinExistence type="predicted"/>
<evidence type="ECO:0000256" key="2">
    <source>
        <dbReference type="SAM" id="MobiDB-lite"/>
    </source>
</evidence>
<comment type="caution">
    <text evidence="3">The sequence shown here is derived from an EMBL/GenBank/DDBJ whole genome shotgun (WGS) entry which is preliminary data.</text>
</comment>
<gene>
    <name evidence="3" type="ORF">THAOC_20463</name>
</gene>
<evidence type="ECO:0000256" key="1">
    <source>
        <dbReference type="SAM" id="Coils"/>
    </source>
</evidence>